<feature type="non-terminal residue" evidence="2">
    <location>
        <position position="87"/>
    </location>
</feature>
<accession>A0A6G0QAD7</accession>
<comment type="caution">
    <text evidence="2">The sequence shown here is derived from an EMBL/GenBank/DDBJ whole genome shotgun (WGS) entry which is preliminary data.</text>
</comment>
<name>A0A6G0QAD7_9STRA</name>
<dbReference type="AlphaFoldDB" id="A0A6G0QAD7"/>
<feature type="transmembrane region" description="Helical" evidence="1">
    <location>
        <begin position="12"/>
        <end position="33"/>
    </location>
</feature>
<keyword evidence="1" id="KW-1133">Transmembrane helix</keyword>
<gene>
    <name evidence="2" type="ORF">PF008_g28762</name>
</gene>
<dbReference type="Proteomes" id="UP000486351">
    <property type="component" value="Unassembled WGS sequence"/>
</dbReference>
<sequence>MSWFEICPAWIAPALRAGFGAIALDLWFLLLILQFAPTHARYPPTPSTSTQDELHCSARCRRRCSRRLRQRHRLHVDPADRCVQDAR</sequence>
<protein>
    <submittedName>
        <fullName evidence="2">Uncharacterized protein</fullName>
    </submittedName>
</protein>
<organism evidence="2 3">
    <name type="scientific">Phytophthora fragariae</name>
    <dbReference type="NCBI Taxonomy" id="53985"/>
    <lineage>
        <taxon>Eukaryota</taxon>
        <taxon>Sar</taxon>
        <taxon>Stramenopiles</taxon>
        <taxon>Oomycota</taxon>
        <taxon>Peronosporomycetes</taxon>
        <taxon>Peronosporales</taxon>
        <taxon>Peronosporaceae</taxon>
        <taxon>Phytophthora</taxon>
    </lineage>
</organism>
<evidence type="ECO:0000256" key="1">
    <source>
        <dbReference type="SAM" id="Phobius"/>
    </source>
</evidence>
<keyword evidence="1" id="KW-0812">Transmembrane</keyword>
<evidence type="ECO:0000313" key="2">
    <source>
        <dbReference type="EMBL" id="KAE9277844.1"/>
    </source>
</evidence>
<keyword evidence="1" id="KW-0472">Membrane</keyword>
<reference evidence="2 3" key="1">
    <citation type="submission" date="2018-09" db="EMBL/GenBank/DDBJ databases">
        <title>Genomic investigation of the strawberry pathogen Phytophthora fragariae indicates pathogenicity is determined by transcriptional variation in three key races.</title>
        <authorList>
            <person name="Adams T.M."/>
            <person name="Armitage A.D."/>
            <person name="Sobczyk M.K."/>
            <person name="Bates H.J."/>
            <person name="Dunwell J.M."/>
            <person name="Nellist C.F."/>
            <person name="Harrison R.J."/>
        </authorList>
    </citation>
    <scope>NUCLEOTIDE SEQUENCE [LARGE SCALE GENOMIC DNA]</scope>
    <source>
        <strain evidence="2 3">NOV-77</strain>
    </source>
</reference>
<dbReference type="EMBL" id="QXFY01004387">
    <property type="protein sequence ID" value="KAE9277844.1"/>
    <property type="molecule type" value="Genomic_DNA"/>
</dbReference>
<evidence type="ECO:0000313" key="3">
    <source>
        <dbReference type="Proteomes" id="UP000486351"/>
    </source>
</evidence>
<proteinExistence type="predicted"/>